<feature type="transmembrane region" description="Helical" evidence="11">
    <location>
        <begin position="208"/>
        <end position="233"/>
    </location>
</feature>
<keyword evidence="6 11" id="KW-0375">Hydrogen ion transport</keyword>
<dbReference type="PANTHER" id="PTHR42823:SF3">
    <property type="entry name" value="ATP SYNTHASE SUBUNIT A, CHLOROPLASTIC"/>
    <property type="match status" value="1"/>
</dbReference>
<dbReference type="PRINTS" id="PR00123">
    <property type="entry name" value="ATPASEA"/>
</dbReference>
<evidence type="ECO:0000256" key="8">
    <source>
        <dbReference type="ARBA" id="ARBA00023065"/>
    </source>
</evidence>
<dbReference type="CDD" id="cd00310">
    <property type="entry name" value="ATP-synt_Fo_a_6"/>
    <property type="match status" value="1"/>
</dbReference>
<keyword evidence="9 11" id="KW-0472">Membrane</keyword>
<keyword evidence="10 11" id="KW-0066">ATP synthesis</keyword>
<dbReference type="InterPro" id="IPR023011">
    <property type="entry name" value="ATP_synth_F0_asu_AS"/>
</dbReference>
<dbReference type="InterPro" id="IPR045082">
    <property type="entry name" value="ATP_syn_F0_a_bact/chloroplast"/>
</dbReference>
<dbReference type="GO" id="GO:0005886">
    <property type="term" value="C:plasma membrane"/>
    <property type="evidence" value="ECO:0007669"/>
    <property type="project" value="UniProtKB-SubCell"/>
</dbReference>
<dbReference type="GO" id="GO:0046933">
    <property type="term" value="F:proton-transporting ATP synthase activity, rotational mechanism"/>
    <property type="evidence" value="ECO:0007669"/>
    <property type="project" value="UniProtKB-UniRule"/>
</dbReference>
<comment type="caution">
    <text evidence="13">The sequence shown here is derived from an EMBL/GenBank/DDBJ whole genome shotgun (WGS) entry which is preliminary data.</text>
</comment>
<keyword evidence="11" id="KW-1003">Cell membrane</keyword>
<protein>
    <recommendedName>
        <fullName evidence="11 12">ATP synthase subunit a</fullName>
    </recommendedName>
    <alternativeName>
        <fullName evidence="11">ATP synthase F0 sector subunit a</fullName>
    </alternativeName>
    <alternativeName>
        <fullName evidence="11">F-ATPase subunit 6</fullName>
    </alternativeName>
</protein>
<comment type="subcellular location">
    <subcellularLocation>
        <location evidence="11 12">Cell membrane</location>
        <topology evidence="11 12">Multi-pass membrane protein</topology>
    </subcellularLocation>
    <subcellularLocation>
        <location evidence="1">Membrane</location>
        <topology evidence="1">Multi-pass membrane protein</topology>
    </subcellularLocation>
</comment>
<evidence type="ECO:0000256" key="7">
    <source>
        <dbReference type="ARBA" id="ARBA00022989"/>
    </source>
</evidence>
<dbReference type="InterPro" id="IPR035908">
    <property type="entry name" value="F0_ATP_A_sf"/>
</dbReference>
<gene>
    <name evidence="11 13" type="primary">atpB</name>
    <name evidence="13" type="ORF">COX37_02030</name>
</gene>
<comment type="similarity">
    <text evidence="2 11 12">Belongs to the ATPase A chain family.</text>
</comment>
<keyword evidence="7 11" id="KW-1133">Transmembrane helix</keyword>
<feature type="transmembrane region" description="Helical" evidence="11">
    <location>
        <begin position="20"/>
        <end position="46"/>
    </location>
</feature>
<evidence type="ECO:0000256" key="11">
    <source>
        <dbReference type="HAMAP-Rule" id="MF_01393"/>
    </source>
</evidence>
<evidence type="ECO:0000256" key="5">
    <source>
        <dbReference type="ARBA" id="ARBA00022692"/>
    </source>
</evidence>
<keyword evidence="8 11" id="KW-0406">Ion transport</keyword>
<dbReference type="NCBIfam" id="TIGR01131">
    <property type="entry name" value="ATP_synt_6_or_A"/>
    <property type="match status" value="1"/>
</dbReference>
<keyword evidence="5 11" id="KW-0812">Transmembrane</keyword>
<dbReference type="InterPro" id="IPR000568">
    <property type="entry name" value="ATP_synth_F0_asu"/>
</dbReference>
<organism evidence="13 14">
    <name type="scientific">Candidatus Nealsonbacteria bacterium CG23_combo_of_CG06-09_8_20_14_all_39_17</name>
    <dbReference type="NCBI Taxonomy" id="1974722"/>
    <lineage>
        <taxon>Bacteria</taxon>
        <taxon>Candidatus Nealsoniibacteriota</taxon>
    </lineage>
</organism>
<proteinExistence type="inferred from homology"/>
<feature type="transmembrane region" description="Helical" evidence="11">
    <location>
        <begin position="175"/>
        <end position="196"/>
    </location>
</feature>
<dbReference type="GO" id="GO:0042777">
    <property type="term" value="P:proton motive force-driven plasma membrane ATP synthesis"/>
    <property type="evidence" value="ECO:0007669"/>
    <property type="project" value="TreeGrafter"/>
</dbReference>
<evidence type="ECO:0000256" key="12">
    <source>
        <dbReference type="RuleBase" id="RU000483"/>
    </source>
</evidence>
<dbReference type="PROSITE" id="PS00449">
    <property type="entry name" value="ATPASE_A"/>
    <property type="match status" value="1"/>
</dbReference>
<keyword evidence="3 11" id="KW-0813">Transport</keyword>
<dbReference type="SUPFAM" id="SSF81336">
    <property type="entry name" value="F1F0 ATP synthase subunit A"/>
    <property type="match status" value="1"/>
</dbReference>
<accession>A0A2G9YU89</accession>
<dbReference type="Pfam" id="PF00119">
    <property type="entry name" value="ATP-synt_A"/>
    <property type="match status" value="1"/>
</dbReference>
<evidence type="ECO:0000256" key="3">
    <source>
        <dbReference type="ARBA" id="ARBA00022448"/>
    </source>
</evidence>
<evidence type="ECO:0000256" key="2">
    <source>
        <dbReference type="ARBA" id="ARBA00006810"/>
    </source>
</evidence>
<evidence type="ECO:0000256" key="4">
    <source>
        <dbReference type="ARBA" id="ARBA00022547"/>
    </source>
</evidence>
<evidence type="ECO:0000256" key="10">
    <source>
        <dbReference type="ARBA" id="ARBA00023310"/>
    </source>
</evidence>
<evidence type="ECO:0000313" key="14">
    <source>
        <dbReference type="Proteomes" id="UP000229976"/>
    </source>
</evidence>
<name>A0A2G9YU89_9BACT</name>
<reference evidence="13 14" key="1">
    <citation type="submission" date="2017-09" db="EMBL/GenBank/DDBJ databases">
        <title>Depth-based differentiation of microbial function through sediment-hosted aquifers and enrichment of novel symbionts in the deep terrestrial subsurface.</title>
        <authorList>
            <person name="Probst A.J."/>
            <person name="Ladd B."/>
            <person name="Jarett J.K."/>
            <person name="Geller-Mcgrath D.E."/>
            <person name="Sieber C.M."/>
            <person name="Emerson J.B."/>
            <person name="Anantharaman K."/>
            <person name="Thomas B.C."/>
            <person name="Malmstrom R."/>
            <person name="Stieglmeier M."/>
            <person name="Klingl A."/>
            <person name="Woyke T."/>
            <person name="Ryan C.M."/>
            <person name="Banfield J.F."/>
        </authorList>
    </citation>
    <scope>NUCLEOTIDE SEQUENCE [LARGE SCALE GENOMIC DNA]</scope>
    <source>
        <strain evidence="13">CG23_combo_of_CG06-09_8_20_14_all_39_17</strain>
    </source>
</reference>
<dbReference type="EMBL" id="PCRO01000026">
    <property type="protein sequence ID" value="PIP22815.1"/>
    <property type="molecule type" value="Genomic_DNA"/>
</dbReference>
<sequence length="239" mass="27182">MDDMDLSELSLPAKEIFSNNFFTITNTLALIFVLSAVLVFIFYLAFRKREEVPNFLQNFFEWMLESIGGFMDSITQDEKRTKEIFPLAITIFFLILISNLFELLPGLGVFSISRSPSSDLNFGLALSFVAMTTIHFLALRNLGWLRYSQKFLNFKSAPNFIIGVFEFVGEFTKTISLAFRLFGNLFAGEVILTLAYSSIPLLVPVPILFFEIFVGLLQAFIFSTLLVIFYVLACDVLEL</sequence>
<dbReference type="Proteomes" id="UP000229976">
    <property type="component" value="Unassembled WGS sequence"/>
</dbReference>
<evidence type="ECO:0000256" key="6">
    <source>
        <dbReference type="ARBA" id="ARBA00022781"/>
    </source>
</evidence>
<keyword evidence="4 11" id="KW-0138">CF(0)</keyword>
<dbReference type="HAMAP" id="MF_01393">
    <property type="entry name" value="ATP_synth_a_bact"/>
    <property type="match status" value="1"/>
</dbReference>
<dbReference type="PANTHER" id="PTHR42823">
    <property type="entry name" value="ATP SYNTHASE SUBUNIT A, CHLOROPLASTIC"/>
    <property type="match status" value="1"/>
</dbReference>
<comment type="function">
    <text evidence="11 12">Key component of the proton channel; it plays a direct role in the translocation of protons across the membrane.</text>
</comment>
<feature type="transmembrane region" description="Helical" evidence="11">
    <location>
        <begin position="121"/>
        <end position="139"/>
    </location>
</feature>
<evidence type="ECO:0000256" key="1">
    <source>
        <dbReference type="ARBA" id="ARBA00004141"/>
    </source>
</evidence>
<feature type="transmembrane region" description="Helical" evidence="11">
    <location>
        <begin position="84"/>
        <end position="101"/>
    </location>
</feature>
<dbReference type="Gene3D" id="1.20.120.220">
    <property type="entry name" value="ATP synthase, F0 complex, subunit A"/>
    <property type="match status" value="1"/>
</dbReference>
<evidence type="ECO:0000256" key="9">
    <source>
        <dbReference type="ARBA" id="ARBA00023136"/>
    </source>
</evidence>
<evidence type="ECO:0000313" key="13">
    <source>
        <dbReference type="EMBL" id="PIP22815.1"/>
    </source>
</evidence>
<dbReference type="AlphaFoldDB" id="A0A2G9YU89"/>
<dbReference type="GO" id="GO:0045259">
    <property type="term" value="C:proton-transporting ATP synthase complex"/>
    <property type="evidence" value="ECO:0007669"/>
    <property type="project" value="UniProtKB-KW"/>
</dbReference>